<protein>
    <submittedName>
        <fullName evidence="3">Ribose-phosphate pyrophosphokinase</fullName>
    </submittedName>
</protein>
<dbReference type="CDD" id="cd06223">
    <property type="entry name" value="PRTases_typeI"/>
    <property type="match status" value="1"/>
</dbReference>
<dbReference type="InterPro" id="IPR029099">
    <property type="entry name" value="Pribosyltran_N"/>
</dbReference>
<comment type="caution">
    <text evidence="3">The sequence shown here is derived from an EMBL/GenBank/DDBJ whole genome shotgun (WGS) entry which is preliminary data.</text>
</comment>
<dbReference type="InterPro" id="IPR029057">
    <property type="entry name" value="PRTase-like"/>
</dbReference>
<dbReference type="Pfam" id="PF13793">
    <property type="entry name" value="Pribosyltran_N"/>
    <property type="match status" value="1"/>
</dbReference>
<feature type="domain" description="Ribose-phosphate pyrophosphokinase N-terminal" evidence="2">
    <location>
        <begin position="41"/>
        <end position="135"/>
    </location>
</feature>
<evidence type="ECO:0000256" key="1">
    <source>
        <dbReference type="ARBA" id="ARBA00022727"/>
    </source>
</evidence>
<evidence type="ECO:0000313" key="4">
    <source>
        <dbReference type="Proteomes" id="UP001500305"/>
    </source>
</evidence>
<accession>A0ABN3DRB0</accession>
<dbReference type="EMBL" id="BAAATR010000007">
    <property type="protein sequence ID" value="GAA2239755.1"/>
    <property type="molecule type" value="Genomic_DNA"/>
</dbReference>
<reference evidence="3 4" key="1">
    <citation type="journal article" date="2019" name="Int. J. Syst. Evol. Microbiol.">
        <title>The Global Catalogue of Microorganisms (GCM) 10K type strain sequencing project: providing services to taxonomists for standard genome sequencing and annotation.</title>
        <authorList>
            <consortium name="The Broad Institute Genomics Platform"/>
            <consortium name="The Broad Institute Genome Sequencing Center for Infectious Disease"/>
            <person name="Wu L."/>
            <person name="Ma J."/>
        </authorList>
    </citation>
    <scope>NUCLEOTIDE SEQUENCE [LARGE SCALE GENOMIC DNA]</scope>
    <source>
        <strain evidence="3 4">JCM 7356</strain>
    </source>
</reference>
<organism evidence="3 4">
    <name type="scientific">Kitasatospora cystarginea</name>
    <dbReference type="NCBI Taxonomy" id="58350"/>
    <lineage>
        <taxon>Bacteria</taxon>
        <taxon>Bacillati</taxon>
        <taxon>Actinomycetota</taxon>
        <taxon>Actinomycetes</taxon>
        <taxon>Kitasatosporales</taxon>
        <taxon>Streptomycetaceae</taxon>
        <taxon>Kitasatospora</taxon>
    </lineage>
</organism>
<keyword evidence="4" id="KW-1185">Reference proteome</keyword>
<dbReference type="Proteomes" id="UP001500305">
    <property type="component" value="Unassembled WGS sequence"/>
</dbReference>
<dbReference type="InterPro" id="IPR000836">
    <property type="entry name" value="PRTase_dom"/>
</dbReference>
<sequence length="340" mass="36041">MTSPGIIAAACRAFTADFPGQVAGISEPLGDAGWQVKWQDGLESRFPDGELCIDLPEDPAGRTVLLWQSVTGDHAEPDVAIMSLLATARCYREHGAGRIVAVLPHLAYARHDRHVPGQRRPVMAALLAGLAAAAGITDVVTLASGAQDLLARLFTGTGTRLTFLPVHELHLDVLAPLMEAGSVLVAPDRGAADHVGMLAAALGVPVLVADKRRTGPEQVAVTLRCQEDLRGLRHAVIVDDLITSAATVENVAWAIRDQAVDPRIDVVATHLRLTPGGAERLTRLCRQRTLHSIHTTDSAGRAVVLGGLTTRPAIPRMAQALAAWLADDTSAVQPERRTLA</sequence>
<name>A0ABN3DRB0_9ACTN</name>
<dbReference type="SUPFAM" id="SSF53271">
    <property type="entry name" value="PRTase-like"/>
    <property type="match status" value="2"/>
</dbReference>
<evidence type="ECO:0000313" key="3">
    <source>
        <dbReference type="EMBL" id="GAA2239755.1"/>
    </source>
</evidence>
<evidence type="ECO:0000259" key="2">
    <source>
        <dbReference type="Pfam" id="PF13793"/>
    </source>
</evidence>
<dbReference type="InterPro" id="IPR005946">
    <property type="entry name" value="Rib-P_diPkinase"/>
</dbReference>
<dbReference type="PANTHER" id="PTHR10210">
    <property type="entry name" value="RIBOSE-PHOSPHATE DIPHOSPHOKINASE FAMILY MEMBER"/>
    <property type="match status" value="1"/>
</dbReference>
<dbReference type="RefSeq" id="WP_344636044.1">
    <property type="nucleotide sequence ID" value="NZ_BAAATR010000007.1"/>
</dbReference>
<keyword evidence="1" id="KW-0545">Nucleotide biosynthesis</keyword>
<dbReference type="Gene3D" id="3.40.50.2020">
    <property type="match status" value="2"/>
</dbReference>
<dbReference type="SMART" id="SM01400">
    <property type="entry name" value="Pribosyltran_N"/>
    <property type="match status" value="1"/>
</dbReference>
<gene>
    <name evidence="3" type="ORF">GCM10010430_21350</name>
</gene>
<dbReference type="PANTHER" id="PTHR10210:SF41">
    <property type="entry name" value="RIBOSE-PHOSPHATE PYROPHOSPHOKINASE 1, CHLOROPLASTIC"/>
    <property type="match status" value="1"/>
</dbReference>
<proteinExistence type="predicted"/>